<dbReference type="PANTHER" id="PTHR37540">
    <property type="entry name" value="TRANSCRIPTION FACTOR (ACR-2), PUTATIVE-RELATED-RELATED"/>
    <property type="match status" value="1"/>
</dbReference>
<feature type="region of interest" description="Disordered" evidence="1">
    <location>
        <begin position="110"/>
        <end position="142"/>
    </location>
</feature>
<protein>
    <recommendedName>
        <fullName evidence="4">Tachykinin family protein</fullName>
    </recommendedName>
</protein>
<feature type="region of interest" description="Disordered" evidence="1">
    <location>
        <begin position="1"/>
        <end position="41"/>
    </location>
</feature>
<dbReference type="STRING" id="1745343.A0A2J6Q076"/>
<evidence type="ECO:0008006" key="4">
    <source>
        <dbReference type="Google" id="ProtNLM"/>
    </source>
</evidence>
<proteinExistence type="predicted"/>
<evidence type="ECO:0000313" key="2">
    <source>
        <dbReference type="EMBL" id="PMD19614.1"/>
    </source>
</evidence>
<name>A0A2J6Q076_9HELO</name>
<evidence type="ECO:0000313" key="3">
    <source>
        <dbReference type="Proteomes" id="UP000235672"/>
    </source>
</evidence>
<feature type="compositionally biased region" description="Polar residues" evidence="1">
    <location>
        <begin position="1"/>
        <end position="21"/>
    </location>
</feature>
<accession>A0A2J6Q076</accession>
<feature type="compositionally biased region" description="Basic residues" evidence="1">
    <location>
        <begin position="122"/>
        <end position="133"/>
    </location>
</feature>
<reference evidence="2 3" key="1">
    <citation type="submission" date="2016-05" db="EMBL/GenBank/DDBJ databases">
        <title>A degradative enzymes factory behind the ericoid mycorrhizal symbiosis.</title>
        <authorList>
            <consortium name="DOE Joint Genome Institute"/>
            <person name="Martino E."/>
            <person name="Morin E."/>
            <person name="Grelet G."/>
            <person name="Kuo A."/>
            <person name="Kohler A."/>
            <person name="Daghino S."/>
            <person name="Barry K."/>
            <person name="Choi C."/>
            <person name="Cichocki N."/>
            <person name="Clum A."/>
            <person name="Copeland A."/>
            <person name="Hainaut M."/>
            <person name="Haridas S."/>
            <person name="Labutti K."/>
            <person name="Lindquist E."/>
            <person name="Lipzen A."/>
            <person name="Khouja H.-R."/>
            <person name="Murat C."/>
            <person name="Ohm R."/>
            <person name="Olson A."/>
            <person name="Spatafora J."/>
            <person name="Veneault-Fourrey C."/>
            <person name="Henrissat B."/>
            <person name="Grigoriev I."/>
            <person name="Martin F."/>
            <person name="Perotto S."/>
        </authorList>
    </citation>
    <scope>NUCLEOTIDE SEQUENCE [LARGE SCALE GENOMIC DNA]</scope>
    <source>
        <strain evidence="2 3">UAMH 7357</strain>
    </source>
</reference>
<evidence type="ECO:0000256" key="1">
    <source>
        <dbReference type="SAM" id="MobiDB-lite"/>
    </source>
</evidence>
<dbReference type="OrthoDB" id="4158087at2759"/>
<dbReference type="PANTHER" id="PTHR37540:SF5">
    <property type="entry name" value="TRANSCRIPTION FACTOR DOMAIN-CONTAINING PROTEIN"/>
    <property type="match status" value="1"/>
</dbReference>
<dbReference type="Pfam" id="PF11951">
    <property type="entry name" value="Fungal_trans_2"/>
    <property type="match status" value="1"/>
</dbReference>
<feature type="compositionally biased region" description="Basic and acidic residues" evidence="1">
    <location>
        <begin position="23"/>
        <end position="39"/>
    </location>
</feature>
<gene>
    <name evidence="2" type="ORF">NA56DRAFT_750318</name>
</gene>
<dbReference type="Proteomes" id="UP000235672">
    <property type="component" value="Unassembled WGS sequence"/>
</dbReference>
<organism evidence="2 3">
    <name type="scientific">Hyaloscypha hepaticicola</name>
    <dbReference type="NCBI Taxonomy" id="2082293"/>
    <lineage>
        <taxon>Eukaryota</taxon>
        <taxon>Fungi</taxon>
        <taxon>Dikarya</taxon>
        <taxon>Ascomycota</taxon>
        <taxon>Pezizomycotina</taxon>
        <taxon>Leotiomycetes</taxon>
        <taxon>Helotiales</taxon>
        <taxon>Hyaloscyphaceae</taxon>
        <taxon>Hyaloscypha</taxon>
    </lineage>
</organism>
<dbReference type="EMBL" id="KZ613488">
    <property type="protein sequence ID" value="PMD19614.1"/>
    <property type="molecule type" value="Genomic_DNA"/>
</dbReference>
<keyword evidence="3" id="KW-1185">Reference proteome</keyword>
<dbReference type="AlphaFoldDB" id="A0A2J6Q076"/>
<sequence>MATMSKITTPSQILKAKQTNAALKDKPKEPTSKKEKNEDPNFITPQFINVTNSAALDESARTKVRVQVMRDYHRRRVQRTNQNENTIQTPALKPPSAKGQTHKFRFGKDKGLRPWVPVKGPPGKRRHANRGRGKAWDAEKSHEISNAASSISRGQFLLDSRPSAQESTLMTFTGIELATSPAEKWLSSLDFAIQTSNLYHAPGTGYLDPFAATSLLITPRTHVLIHHYFNDRLKSSWLMLPMRKILFSLAINDAAMFHSFLCHYAGTYNFNYRTGNQDEALYHAVQAAKIVNERLVDPAQALTNETIATVANMAAFESSNGSVESMLVHVDGLERMVQMRGGIHSGGFPMIVQRMIAWADYHAATALLKQPRFPPLDIPETERPGDFFYPPILNPSDPSRFRGYDATNRNMHDHSLERLLVGVRDLSKLLKELRKLSYLPEENIWYSDRLYYLQRNLVEIVYCPNTPRPVDRVCAMAALMYCGHCLRDVPLTFQVIARAVTRLKAAIIRLEKEISADTDREAKKVMFWILGFGGVAAEGKPERDWFVAKFRALCDELDINDWETASGVLKDVLWQSELDDAASKLWLEAILGDF</sequence>
<dbReference type="InterPro" id="IPR021858">
    <property type="entry name" value="Fun_TF"/>
</dbReference>